<dbReference type="PROSITE" id="PS01124">
    <property type="entry name" value="HTH_ARAC_FAMILY_2"/>
    <property type="match status" value="1"/>
</dbReference>
<proteinExistence type="predicted"/>
<sequence length="318" mass="36536">MIQSQTIPNVLKAFAHLLNTEIQDWKLEIPEKFGRGYCMGFTFNTHIRMIISNYELNEDIIVENLDLNHSRKRLFFKFQNIFPATETLPGEMPSKSPPSVLIGTSSLNTDTVIPIHTNTATINIEIDADYLSELFEISEKSTILYNLLQNKQPLLFEQMLYPSLQKIADEIISESISNTFKLFFLRIKAEELICRLLIELEKRDTKQLYTLNSSDIEKIYKVKQQMLEELSIPPVINDLAIAANMSPTKLKNLFKQIFGNSIFNYYQEFRMKEAAILLKQGNLSVSDVGYKLGFTNLSHFSKVFAAHTGVKPKQYSKS</sequence>
<dbReference type="PRINTS" id="PR00032">
    <property type="entry name" value="HTHARAC"/>
</dbReference>
<protein>
    <submittedName>
        <fullName evidence="5">HTH-type transcriptional activator RhaR</fullName>
    </submittedName>
</protein>
<dbReference type="Gene3D" id="1.10.10.60">
    <property type="entry name" value="Homeodomain-like"/>
    <property type="match status" value="2"/>
</dbReference>
<keyword evidence="6" id="KW-1185">Reference proteome</keyword>
<dbReference type="InterPro" id="IPR020449">
    <property type="entry name" value="Tscrpt_reg_AraC-type_HTH"/>
</dbReference>
<accession>A0A6J4GCW5</accession>
<keyword evidence="3" id="KW-0804">Transcription</keyword>
<dbReference type="InterPro" id="IPR009057">
    <property type="entry name" value="Homeodomain-like_sf"/>
</dbReference>
<keyword evidence="1" id="KW-0805">Transcription regulation</keyword>
<dbReference type="RefSeq" id="WP_173969596.1">
    <property type="nucleotide sequence ID" value="NZ_CADCSU010000047.1"/>
</dbReference>
<keyword evidence="2" id="KW-0238">DNA-binding</keyword>
<feature type="domain" description="HTH araC/xylS-type" evidence="4">
    <location>
        <begin position="220"/>
        <end position="318"/>
    </location>
</feature>
<dbReference type="GO" id="GO:0043565">
    <property type="term" value="F:sequence-specific DNA binding"/>
    <property type="evidence" value="ECO:0007669"/>
    <property type="project" value="InterPro"/>
</dbReference>
<evidence type="ECO:0000256" key="3">
    <source>
        <dbReference type="ARBA" id="ARBA00023163"/>
    </source>
</evidence>
<evidence type="ECO:0000313" key="5">
    <source>
        <dbReference type="EMBL" id="CAA9195850.1"/>
    </source>
</evidence>
<dbReference type="PANTHER" id="PTHR47893:SF1">
    <property type="entry name" value="REGULATORY PROTEIN PCHR"/>
    <property type="match status" value="1"/>
</dbReference>
<evidence type="ECO:0000256" key="1">
    <source>
        <dbReference type="ARBA" id="ARBA00023015"/>
    </source>
</evidence>
<reference evidence="5 6" key="1">
    <citation type="submission" date="2020-02" db="EMBL/GenBank/DDBJ databases">
        <authorList>
            <person name="Criscuolo A."/>
        </authorList>
    </citation>
    <scope>NUCLEOTIDE SEQUENCE [LARGE SCALE GENOMIC DNA]</scope>
    <source>
        <strain evidence="5">CIP105534</strain>
    </source>
</reference>
<dbReference type="InterPro" id="IPR018060">
    <property type="entry name" value="HTH_AraC"/>
</dbReference>
<dbReference type="EMBL" id="CADCSU010000047">
    <property type="protein sequence ID" value="CAA9195850.1"/>
    <property type="molecule type" value="Genomic_DNA"/>
</dbReference>
<dbReference type="SUPFAM" id="SSF46689">
    <property type="entry name" value="Homeodomain-like"/>
    <property type="match status" value="1"/>
</dbReference>
<dbReference type="AlphaFoldDB" id="A0A6J4GCW5"/>
<name>A0A6J4GCW5_9FLAO</name>
<organism evidence="5 6">
    <name type="scientific">Flavobacterium bizetiae</name>
    <dbReference type="NCBI Taxonomy" id="2704140"/>
    <lineage>
        <taxon>Bacteria</taxon>
        <taxon>Pseudomonadati</taxon>
        <taxon>Bacteroidota</taxon>
        <taxon>Flavobacteriia</taxon>
        <taxon>Flavobacteriales</taxon>
        <taxon>Flavobacteriaceae</taxon>
        <taxon>Flavobacterium</taxon>
    </lineage>
</organism>
<dbReference type="PROSITE" id="PS00041">
    <property type="entry name" value="HTH_ARAC_FAMILY_1"/>
    <property type="match status" value="1"/>
</dbReference>
<dbReference type="InterPro" id="IPR053142">
    <property type="entry name" value="PchR_regulatory_protein"/>
</dbReference>
<dbReference type="InterPro" id="IPR018062">
    <property type="entry name" value="HTH_AraC-typ_CS"/>
</dbReference>
<dbReference type="Pfam" id="PF12833">
    <property type="entry name" value="HTH_18"/>
    <property type="match status" value="1"/>
</dbReference>
<evidence type="ECO:0000259" key="4">
    <source>
        <dbReference type="PROSITE" id="PS01124"/>
    </source>
</evidence>
<evidence type="ECO:0000313" key="6">
    <source>
        <dbReference type="Proteomes" id="UP000479938"/>
    </source>
</evidence>
<gene>
    <name evidence="5" type="primary">rhaR_2</name>
    <name evidence="5" type="ORF">FLA105534_00855</name>
</gene>
<dbReference type="Proteomes" id="UP000479938">
    <property type="component" value="Unassembled WGS sequence"/>
</dbReference>
<dbReference type="PANTHER" id="PTHR47893">
    <property type="entry name" value="REGULATORY PROTEIN PCHR"/>
    <property type="match status" value="1"/>
</dbReference>
<evidence type="ECO:0000256" key="2">
    <source>
        <dbReference type="ARBA" id="ARBA00023125"/>
    </source>
</evidence>
<dbReference type="SMART" id="SM00342">
    <property type="entry name" value="HTH_ARAC"/>
    <property type="match status" value="1"/>
</dbReference>
<dbReference type="GO" id="GO:0003700">
    <property type="term" value="F:DNA-binding transcription factor activity"/>
    <property type="evidence" value="ECO:0007669"/>
    <property type="project" value="InterPro"/>
</dbReference>